<protein>
    <submittedName>
        <fullName evidence="2">DUF2986 domain-containing protein</fullName>
    </submittedName>
</protein>
<keyword evidence="3" id="KW-1185">Reference proteome</keyword>
<evidence type="ECO:0000313" key="2">
    <source>
        <dbReference type="EMBL" id="QDE32906.1"/>
    </source>
</evidence>
<dbReference type="InterPro" id="IPR021677">
    <property type="entry name" value="DUF2986"/>
</dbReference>
<evidence type="ECO:0000313" key="3">
    <source>
        <dbReference type="Proteomes" id="UP000319809"/>
    </source>
</evidence>
<dbReference type="Pfam" id="PF11661">
    <property type="entry name" value="DUF2986"/>
    <property type="match status" value="1"/>
</dbReference>
<name>A0A4Y5YK43_9GAMM</name>
<dbReference type="RefSeq" id="WP_140235368.1">
    <property type="nucleotide sequence ID" value="NZ_CP041036.1"/>
</dbReference>
<accession>A0A4Y5YK43</accession>
<dbReference type="Proteomes" id="UP000319809">
    <property type="component" value="Chromosome"/>
</dbReference>
<proteinExistence type="predicted"/>
<feature type="coiled-coil region" evidence="1">
    <location>
        <begin position="1"/>
        <end position="28"/>
    </location>
</feature>
<organism evidence="2 3">
    <name type="scientific">Shewanella polaris</name>
    <dbReference type="NCBI Taxonomy" id="2588449"/>
    <lineage>
        <taxon>Bacteria</taxon>
        <taxon>Pseudomonadati</taxon>
        <taxon>Pseudomonadota</taxon>
        <taxon>Gammaproteobacteria</taxon>
        <taxon>Alteromonadales</taxon>
        <taxon>Shewanellaceae</taxon>
        <taxon>Shewanella</taxon>
    </lineage>
</organism>
<dbReference type="KEGG" id="spol:FH971_19200"/>
<dbReference type="EMBL" id="CP041036">
    <property type="protein sequence ID" value="QDE32906.1"/>
    <property type="molecule type" value="Genomic_DNA"/>
</dbReference>
<sequence length="51" mass="5543">MNRKKKINQTLKAKAKKANAKLHAANKSPYIAKAEREKLAQAALVVAPTAD</sequence>
<keyword evidence="1" id="KW-0175">Coiled coil</keyword>
<reference evidence="2 3" key="1">
    <citation type="submission" date="2019-06" db="EMBL/GenBank/DDBJ databases">
        <title>The genome of Shewanella sp. SM1901.</title>
        <authorList>
            <person name="Cha Q."/>
        </authorList>
    </citation>
    <scope>NUCLEOTIDE SEQUENCE [LARGE SCALE GENOMIC DNA]</scope>
    <source>
        <strain evidence="2 3">SM1901</strain>
    </source>
</reference>
<dbReference type="AlphaFoldDB" id="A0A4Y5YK43"/>
<evidence type="ECO:0000256" key="1">
    <source>
        <dbReference type="SAM" id="Coils"/>
    </source>
</evidence>
<gene>
    <name evidence="2" type="ORF">FH971_19200</name>
</gene>